<dbReference type="EMBL" id="CP009920">
    <property type="protein sequence ID" value="AJI22661.1"/>
    <property type="molecule type" value="Genomic_DNA"/>
</dbReference>
<keyword evidence="2" id="KW-0808">Transferase</keyword>
<dbReference type="InterPro" id="IPR029000">
    <property type="entry name" value="Cyclophilin-like_dom_sf"/>
</dbReference>
<dbReference type="Gene3D" id="3.30.1360.40">
    <property type="match status" value="1"/>
</dbReference>
<evidence type="ECO:0000313" key="2">
    <source>
        <dbReference type="EMBL" id="AJI22661.1"/>
    </source>
</evidence>
<reference evidence="2 3" key="1">
    <citation type="journal article" date="2015" name="Genome Announc.">
        <title>Complete genome sequences for 35 biothreat assay-relevant bacillus species.</title>
        <authorList>
            <person name="Johnson S.L."/>
            <person name="Daligault H.E."/>
            <person name="Davenport K.W."/>
            <person name="Jaissle J."/>
            <person name="Frey K.G."/>
            <person name="Ladner J.T."/>
            <person name="Broomall S.M."/>
            <person name="Bishop-Lilly K.A."/>
            <person name="Bruce D.C."/>
            <person name="Gibbons H.S."/>
            <person name="Coyne S.R."/>
            <person name="Lo C.C."/>
            <person name="Meincke L."/>
            <person name="Munk A.C."/>
            <person name="Koroleva G.I."/>
            <person name="Rosenzweig C.N."/>
            <person name="Palacios G.F."/>
            <person name="Redden C.L."/>
            <person name="Minogue T.D."/>
            <person name="Chain P.S."/>
        </authorList>
    </citation>
    <scope>NUCLEOTIDE SEQUENCE [LARGE SCALE GENOMIC DNA]</scope>
    <source>
        <strain evidence="3">ATCC 14581 / DSM 32 / JCM 2506 / NBRC 15308 / NCIMB 9376 / NCTC 10342 / NRRL B-14308 / VKM B-512</strain>
    </source>
</reference>
<organism evidence="2 3">
    <name type="scientific">Priestia megaterium (strain ATCC 14581 / DSM 32 / CCUG 1817 / JCM 2506 / NBRC 15308 / NCIMB 9376 / NCTC 10342 / NRRL B-14308 / VKM B-512 / Ford 19)</name>
    <name type="common">Bacillus megaterium</name>
    <dbReference type="NCBI Taxonomy" id="1348623"/>
    <lineage>
        <taxon>Bacteria</taxon>
        <taxon>Bacillati</taxon>
        <taxon>Bacillota</taxon>
        <taxon>Bacilli</taxon>
        <taxon>Bacillales</taxon>
        <taxon>Bacillaceae</taxon>
        <taxon>Priestia</taxon>
    </lineage>
</organism>
<keyword evidence="2" id="KW-0418">Kinase</keyword>
<dbReference type="RefSeq" id="WP_034654004.1">
    <property type="nucleotide sequence ID" value="NZ_BCVB01000007.1"/>
</dbReference>
<proteinExistence type="predicted"/>
<dbReference type="Gene3D" id="2.40.100.10">
    <property type="entry name" value="Cyclophilin-like"/>
    <property type="match status" value="1"/>
</dbReference>
<dbReference type="SMART" id="SM00796">
    <property type="entry name" value="AHS1"/>
    <property type="match status" value="1"/>
</dbReference>
<dbReference type="NCBIfam" id="TIGR00370">
    <property type="entry name" value="5-oxoprolinase subunit PxpB"/>
    <property type="match status" value="1"/>
</dbReference>
<dbReference type="SUPFAM" id="SSF160467">
    <property type="entry name" value="PH0987 N-terminal domain-like"/>
    <property type="match status" value="1"/>
</dbReference>
<dbReference type="KEGG" id="bmeg:BG04_3251"/>
<dbReference type="InterPro" id="IPR003833">
    <property type="entry name" value="CT_C_D"/>
</dbReference>
<dbReference type="GO" id="GO:0016301">
    <property type="term" value="F:kinase activity"/>
    <property type="evidence" value="ECO:0007669"/>
    <property type="project" value="UniProtKB-KW"/>
</dbReference>
<gene>
    <name evidence="2" type="primary">kipI</name>
    <name evidence="2" type="ORF">BG04_3251</name>
</gene>
<sequence>MSHDYRLYPLGDSGIVVSFGDEINFGIHKRIQQFTEVLEQSLCKGMIEYVPAFTTVTIYYDPWIMSEKGRRNPYTAISIYIEELLFRQEEKSEAVARQIEIPVCYGGKYGPDLERVAAFHSLTPDEVISIHTNGEYLVYMLGFAPGFPYLGGMSEEIATPRKESPRNSIPKGSVGIAGMQTGVYPIETPGGWQLIGRTPLTLFNPKNDSPSLLQAGDRIRFVSISETEYEAQKEVDEDEY</sequence>
<feature type="domain" description="Carboxyltransferase" evidence="1">
    <location>
        <begin position="5"/>
        <end position="213"/>
    </location>
</feature>
<accession>A0A0B6AGJ8</accession>
<protein>
    <submittedName>
        <fullName evidence="2">Kinase A inhibitor</fullName>
    </submittedName>
</protein>
<dbReference type="Pfam" id="PF02682">
    <property type="entry name" value="CT_C_D"/>
    <property type="match status" value="1"/>
</dbReference>
<evidence type="ECO:0000313" key="3">
    <source>
        <dbReference type="Proteomes" id="UP000031829"/>
    </source>
</evidence>
<dbReference type="InterPro" id="IPR010016">
    <property type="entry name" value="PxpB"/>
</dbReference>
<dbReference type="HOGENOM" id="CLU_020207_1_0_9"/>
<dbReference type="PANTHER" id="PTHR34698">
    <property type="entry name" value="5-OXOPROLINASE SUBUNIT B"/>
    <property type="match status" value="1"/>
</dbReference>
<dbReference type="Proteomes" id="UP000031829">
    <property type="component" value="Chromosome"/>
</dbReference>
<evidence type="ECO:0000259" key="1">
    <source>
        <dbReference type="SMART" id="SM00796"/>
    </source>
</evidence>
<dbReference type="SUPFAM" id="SSF50891">
    <property type="entry name" value="Cyclophilin-like"/>
    <property type="match status" value="1"/>
</dbReference>
<name>A0A0B6AGJ8_PRIM2</name>
<dbReference type="AlphaFoldDB" id="A0A0B6AGJ8"/>
<dbReference type="GeneID" id="93641312"/>
<dbReference type="PANTHER" id="PTHR34698:SF2">
    <property type="entry name" value="5-OXOPROLINASE SUBUNIT B"/>
    <property type="match status" value="1"/>
</dbReference>